<gene>
    <name evidence="1" type="ORF">POPTR_012G030100</name>
</gene>
<dbReference type="InParanoid" id="A0A2K1Y820"/>
<dbReference type="EMBL" id="CM009301">
    <property type="protein sequence ID" value="PNT09175.1"/>
    <property type="molecule type" value="Genomic_DNA"/>
</dbReference>
<name>A0A2K1Y820_POPTR</name>
<protein>
    <submittedName>
        <fullName evidence="1">Uncharacterized protein</fullName>
    </submittedName>
</protein>
<dbReference type="AlphaFoldDB" id="A0A2K1Y820"/>
<dbReference type="STRING" id="3694.A0A2K1Y820"/>
<proteinExistence type="predicted"/>
<dbReference type="Proteomes" id="UP000006729">
    <property type="component" value="Chromosome 12"/>
</dbReference>
<evidence type="ECO:0000313" key="1">
    <source>
        <dbReference type="EMBL" id="PNT09175.1"/>
    </source>
</evidence>
<organism evidence="1 2">
    <name type="scientific">Populus trichocarpa</name>
    <name type="common">Western balsam poplar</name>
    <name type="synonym">Populus balsamifera subsp. trichocarpa</name>
    <dbReference type="NCBI Taxonomy" id="3694"/>
    <lineage>
        <taxon>Eukaryota</taxon>
        <taxon>Viridiplantae</taxon>
        <taxon>Streptophyta</taxon>
        <taxon>Embryophyta</taxon>
        <taxon>Tracheophyta</taxon>
        <taxon>Spermatophyta</taxon>
        <taxon>Magnoliopsida</taxon>
        <taxon>eudicotyledons</taxon>
        <taxon>Gunneridae</taxon>
        <taxon>Pentapetalae</taxon>
        <taxon>rosids</taxon>
        <taxon>fabids</taxon>
        <taxon>Malpighiales</taxon>
        <taxon>Salicaceae</taxon>
        <taxon>Saliceae</taxon>
        <taxon>Populus</taxon>
    </lineage>
</organism>
<reference evidence="1 2" key="1">
    <citation type="journal article" date="2006" name="Science">
        <title>The genome of black cottonwood, Populus trichocarpa (Torr. &amp; Gray).</title>
        <authorList>
            <person name="Tuskan G.A."/>
            <person name="Difazio S."/>
            <person name="Jansson S."/>
            <person name="Bohlmann J."/>
            <person name="Grigoriev I."/>
            <person name="Hellsten U."/>
            <person name="Putnam N."/>
            <person name="Ralph S."/>
            <person name="Rombauts S."/>
            <person name="Salamov A."/>
            <person name="Schein J."/>
            <person name="Sterck L."/>
            <person name="Aerts A."/>
            <person name="Bhalerao R.R."/>
            <person name="Bhalerao R.P."/>
            <person name="Blaudez D."/>
            <person name="Boerjan W."/>
            <person name="Brun A."/>
            <person name="Brunner A."/>
            <person name="Busov V."/>
            <person name="Campbell M."/>
            <person name="Carlson J."/>
            <person name="Chalot M."/>
            <person name="Chapman J."/>
            <person name="Chen G.L."/>
            <person name="Cooper D."/>
            <person name="Coutinho P.M."/>
            <person name="Couturier J."/>
            <person name="Covert S."/>
            <person name="Cronk Q."/>
            <person name="Cunningham R."/>
            <person name="Davis J."/>
            <person name="Degroeve S."/>
            <person name="Dejardin A."/>
            <person name="Depamphilis C."/>
            <person name="Detter J."/>
            <person name="Dirks B."/>
            <person name="Dubchak I."/>
            <person name="Duplessis S."/>
            <person name="Ehlting J."/>
            <person name="Ellis B."/>
            <person name="Gendler K."/>
            <person name="Goodstein D."/>
            <person name="Gribskov M."/>
            <person name="Grimwood J."/>
            <person name="Groover A."/>
            <person name="Gunter L."/>
            <person name="Hamberger B."/>
            <person name="Heinze B."/>
            <person name="Helariutta Y."/>
            <person name="Henrissat B."/>
            <person name="Holligan D."/>
            <person name="Holt R."/>
            <person name="Huang W."/>
            <person name="Islam-Faridi N."/>
            <person name="Jones S."/>
            <person name="Jones-Rhoades M."/>
            <person name="Jorgensen R."/>
            <person name="Joshi C."/>
            <person name="Kangasjarvi J."/>
            <person name="Karlsson J."/>
            <person name="Kelleher C."/>
            <person name="Kirkpatrick R."/>
            <person name="Kirst M."/>
            <person name="Kohler A."/>
            <person name="Kalluri U."/>
            <person name="Larimer F."/>
            <person name="Leebens-Mack J."/>
            <person name="Leple J.C."/>
            <person name="Locascio P."/>
            <person name="Lou Y."/>
            <person name="Lucas S."/>
            <person name="Martin F."/>
            <person name="Montanini B."/>
            <person name="Napoli C."/>
            <person name="Nelson D.R."/>
            <person name="Nelson C."/>
            <person name="Nieminen K."/>
            <person name="Nilsson O."/>
            <person name="Pereda V."/>
            <person name="Peter G."/>
            <person name="Philippe R."/>
            <person name="Pilate G."/>
            <person name="Poliakov A."/>
            <person name="Razumovskaya J."/>
            <person name="Richardson P."/>
            <person name="Rinaldi C."/>
            <person name="Ritland K."/>
            <person name="Rouze P."/>
            <person name="Ryaboy D."/>
            <person name="Schmutz J."/>
            <person name="Schrader J."/>
            <person name="Segerman B."/>
            <person name="Shin H."/>
            <person name="Siddiqui A."/>
            <person name="Sterky F."/>
            <person name="Terry A."/>
            <person name="Tsai C.J."/>
            <person name="Uberbacher E."/>
            <person name="Unneberg P."/>
            <person name="Vahala J."/>
            <person name="Wall K."/>
            <person name="Wessler S."/>
            <person name="Yang G."/>
            <person name="Yin T."/>
            <person name="Douglas C."/>
            <person name="Marra M."/>
            <person name="Sandberg G."/>
            <person name="Van de Peer Y."/>
            <person name="Rokhsar D."/>
        </authorList>
    </citation>
    <scope>NUCLEOTIDE SEQUENCE [LARGE SCALE GENOMIC DNA]</scope>
    <source>
        <strain evidence="2">cv. Nisqually</strain>
    </source>
</reference>
<keyword evidence="2" id="KW-1185">Reference proteome</keyword>
<accession>A0A2K1Y820</accession>
<sequence length="96" mass="10999">MGSVPTPSPPRVDKGGFSRRYPTRDVQLWKGQHIGIEALEAMLMDDEFREIHSSESGLNTCNHRFKISISSQVRLAGCSIIMLDQFCFQWEKEVNR</sequence>
<evidence type="ECO:0000313" key="2">
    <source>
        <dbReference type="Proteomes" id="UP000006729"/>
    </source>
</evidence>